<dbReference type="InterPro" id="IPR003137">
    <property type="entry name" value="PA_domain"/>
</dbReference>
<dbReference type="PANTHER" id="PTHR45679:SF2">
    <property type="entry name" value="ER DEGRADATION-ENHANCING ALPHA-MANNOSIDASE-LIKE PROTEIN 3"/>
    <property type="match status" value="1"/>
</dbReference>
<feature type="binding site" evidence="13">
    <location>
        <begin position="1238"/>
        <end position="1242"/>
    </location>
    <ligand>
        <name>ATP</name>
        <dbReference type="ChEBI" id="CHEBI:30616"/>
    </ligand>
</feature>
<dbReference type="Gene3D" id="1.50.10.10">
    <property type="match status" value="1"/>
</dbReference>
<dbReference type="FunFam" id="1.10.135.10:FF:000003">
    <property type="entry name" value="Three-domain arginine kinase"/>
    <property type="match status" value="1"/>
</dbReference>
<keyword evidence="7" id="KW-0256">Endoplasmic reticulum</keyword>
<evidence type="ECO:0000259" key="18">
    <source>
        <dbReference type="PROSITE" id="PS51509"/>
    </source>
</evidence>
<feature type="binding site" evidence="13">
    <location>
        <begin position="1397"/>
        <end position="1401"/>
    </location>
    <ligand>
        <name>ATP</name>
        <dbReference type="ChEBI" id="CHEBI:30616"/>
    </ligand>
</feature>
<dbReference type="InterPro" id="IPR046450">
    <property type="entry name" value="PA_dom_sf"/>
</dbReference>
<evidence type="ECO:0000256" key="10">
    <source>
        <dbReference type="PIRSR" id="PIRSR601382-1"/>
    </source>
</evidence>
<evidence type="ECO:0000256" key="14">
    <source>
        <dbReference type="RuleBase" id="RU000505"/>
    </source>
</evidence>
<evidence type="ECO:0000256" key="7">
    <source>
        <dbReference type="ARBA" id="ARBA00022824"/>
    </source>
</evidence>
<keyword evidence="17" id="KW-0472">Membrane</keyword>
<dbReference type="Pfam" id="PF00217">
    <property type="entry name" value="ATP-gua_Ptrans"/>
    <property type="match status" value="1"/>
</dbReference>
<comment type="cofactor">
    <cofactor evidence="11">
        <name>Ca(2+)</name>
        <dbReference type="ChEBI" id="CHEBI:29108"/>
    </cofactor>
</comment>
<feature type="domain" description="Phosphagen kinase N-terminal" evidence="18">
    <location>
        <begin position="1123"/>
        <end position="1205"/>
    </location>
</feature>
<feature type="binding site" evidence="13">
    <location>
        <position position="1302"/>
    </location>
    <ligand>
        <name>ATP</name>
        <dbReference type="ChEBI" id="CHEBI:30616"/>
    </ligand>
</feature>
<keyword evidence="17" id="KW-1133">Transmembrane helix</keyword>
<dbReference type="InterPro" id="IPR036802">
    <property type="entry name" value="ATP-guanido_PTrfase_N_sf"/>
</dbReference>
<dbReference type="EMBL" id="CAKAEH010001245">
    <property type="protein sequence ID" value="CAG9533427.1"/>
    <property type="molecule type" value="Genomic_DNA"/>
</dbReference>
<dbReference type="InterPro" id="IPR022413">
    <property type="entry name" value="ATP-guanido_PTrfase_N"/>
</dbReference>
<comment type="subcellular location">
    <subcellularLocation>
        <location evidence="1">Endoplasmic reticulum</location>
    </subcellularLocation>
</comment>
<dbReference type="GO" id="GO:0016020">
    <property type="term" value="C:membrane"/>
    <property type="evidence" value="ECO:0007669"/>
    <property type="project" value="InterPro"/>
</dbReference>
<dbReference type="GO" id="GO:0004571">
    <property type="term" value="F:mannosyl-oligosaccharide 1,2-alpha-mannosidase activity"/>
    <property type="evidence" value="ECO:0007669"/>
    <property type="project" value="InterPro"/>
</dbReference>
<feature type="domain" description="Phosphagen kinase C-terminal" evidence="19">
    <location>
        <begin position="1235"/>
        <end position="1472"/>
    </location>
</feature>
<comment type="caution">
    <text evidence="20">The sequence shown here is derived from an EMBL/GenBank/DDBJ whole genome shotgun (WGS) entry which is preliminary data.</text>
</comment>
<feature type="transmembrane region" description="Helical" evidence="17">
    <location>
        <begin position="665"/>
        <end position="692"/>
    </location>
</feature>
<evidence type="ECO:0000256" key="9">
    <source>
        <dbReference type="ARBA" id="ARBA00023180"/>
    </source>
</evidence>
<dbReference type="GO" id="GO:0005975">
    <property type="term" value="P:carbohydrate metabolic process"/>
    <property type="evidence" value="ECO:0007669"/>
    <property type="project" value="InterPro"/>
</dbReference>
<keyword evidence="15" id="KW-0326">Glycosidase</keyword>
<evidence type="ECO:0000256" key="4">
    <source>
        <dbReference type="ARBA" id="ARBA00022679"/>
    </source>
</evidence>
<dbReference type="EC" id="3.2.1.-" evidence="15"/>
<keyword evidence="17" id="KW-0812">Transmembrane</keyword>
<feature type="active site" description="Proton donor" evidence="10">
    <location>
        <position position="139"/>
    </location>
</feature>
<keyword evidence="6 13" id="KW-0418">Kinase</keyword>
<keyword evidence="8 13" id="KW-0067">ATP-binding</keyword>
<evidence type="ECO:0000256" key="16">
    <source>
        <dbReference type="SAM" id="MobiDB-lite"/>
    </source>
</evidence>
<dbReference type="PRINTS" id="PR00747">
    <property type="entry name" value="GLYHDRLASE47"/>
</dbReference>
<evidence type="ECO:0000313" key="21">
    <source>
        <dbReference type="Proteomes" id="UP000746747"/>
    </source>
</evidence>
<feature type="compositionally biased region" description="Acidic residues" evidence="16">
    <location>
        <begin position="732"/>
        <end position="746"/>
    </location>
</feature>
<dbReference type="SUPFAM" id="SSF48034">
    <property type="entry name" value="Guanido kinase N-terminal domain"/>
    <property type="match status" value="1"/>
</dbReference>
<evidence type="ECO:0000259" key="19">
    <source>
        <dbReference type="PROSITE" id="PS51510"/>
    </source>
</evidence>
<keyword evidence="15" id="KW-0378">Hydrolase</keyword>
<dbReference type="GO" id="GO:0044322">
    <property type="term" value="C:endoplasmic reticulum quality control compartment"/>
    <property type="evidence" value="ECO:0007669"/>
    <property type="project" value="GOC"/>
</dbReference>
<dbReference type="SUPFAM" id="SSF48225">
    <property type="entry name" value="Seven-hairpin glycosidases"/>
    <property type="match status" value="1"/>
</dbReference>
<dbReference type="InterPro" id="IPR022414">
    <property type="entry name" value="ATP-guanido_PTrfase_cat"/>
</dbReference>
<dbReference type="Gene3D" id="1.10.135.10">
    <property type="entry name" value="ATP:guanido phosphotransferase, N-terminal domain"/>
    <property type="match status" value="1"/>
</dbReference>
<dbReference type="InterPro" id="IPR044674">
    <property type="entry name" value="EDEM1/2/3"/>
</dbReference>
<dbReference type="Pfam" id="PF01532">
    <property type="entry name" value="Glyco_hydro_47"/>
    <property type="match status" value="1"/>
</dbReference>
<feature type="active site" evidence="10">
    <location>
        <position position="284"/>
    </location>
</feature>
<dbReference type="InterPro" id="IPR036026">
    <property type="entry name" value="Seven-hairpin_glycosidases"/>
</dbReference>
<dbReference type="SUPFAM" id="SSF52025">
    <property type="entry name" value="PA domain"/>
    <property type="match status" value="1"/>
</dbReference>
<dbReference type="PANTHER" id="PTHR45679">
    <property type="entry name" value="ER DEGRADATION-ENHANCING ALPHA-MANNOSIDASE-LIKE PROTEIN 2"/>
    <property type="match status" value="1"/>
</dbReference>
<dbReference type="PROSITE" id="PS51510">
    <property type="entry name" value="PHOSPHAGEN_KINASE_C"/>
    <property type="match status" value="1"/>
</dbReference>
<evidence type="ECO:0000256" key="2">
    <source>
        <dbReference type="ARBA" id="ARBA00006798"/>
    </source>
</evidence>
<dbReference type="GO" id="GO:1904380">
    <property type="term" value="P:endoplasmic reticulum mannose trimming"/>
    <property type="evidence" value="ECO:0007669"/>
    <property type="project" value="InterPro"/>
</dbReference>
<evidence type="ECO:0000256" key="15">
    <source>
        <dbReference type="RuleBase" id="RU361193"/>
    </source>
</evidence>
<keyword evidence="9" id="KW-0325">Glycoprotein</keyword>
<gene>
    <name evidence="20" type="ORF">CJOHNSTONI_LOCUS3656</name>
</gene>
<evidence type="ECO:0000256" key="11">
    <source>
        <dbReference type="PIRSR" id="PIRSR601382-2"/>
    </source>
</evidence>
<comment type="similarity">
    <text evidence="2 12 14">Belongs to the ATP:guanido phosphotransferase family.</text>
</comment>
<feature type="binding site" evidence="11">
    <location>
        <position position="482"/>
    </location>
    <ligand>
        <name>Ca(2+)</name>
        <dbReference type="ChEBI" id="CHEBI:29108"/>
    </ligand>
</feature>
<comment type="similarity">
    <text evidence="3 15">Belongs to the glycosyl hydrolase 47 family.</text>
</comment>
<keyword evidence="4 13" id="KW-0808">Transferase</keyword>
<feature type="active site" evidence="10">
    <location>
        <position position="396"/>
    </location>
</feature>
<dbReference type="InterPro" id="IPR022415">
    <property type="entry name" value="ATP-guanido_PTrfase_AS"/>
</dbReference>
<keyword evidence="11" id="KW-0479">Metal-binding</keyword>
<evidence type="ECO:0000313" key="20">
    <source>
        <dbReference type="EMBL" id="CAG9533427.1"/>
    </source>
</evidence>
<organism evidence="20 21">
    <name type="scientific">Cercopithifilaria johnstoni</name>
    <dbReference type="NCBI Taxonomy" id="2874296"/>
    <lineage>
        <taxon>Eukaryota</taxon>
        <taxon>Metazoa</taxon>
        <taxon>Ecdysozoa</taxon>
        <taxon>Nematoda</taxon>
        <taxon>Chromadorea</taxon>
        <taxon>Rhabditida</taxon>
        <taxon>Spirurina</taxon>
        <taxon>Spiruromorpha</taxon>
        <taxon>Filarioidea</taxon>
        <taxon>Onchocercidae</taxon>
        <taxon>Cercopithifilaria</taxon>
    </lineage>
</organism>
<evidence type="ECO:0000256" key="8">
    <source>
        <dbReference type="ARBA" id="ARBA00022840"/>
    </source>
</evidence>
<proteinExistence type="inferred from homology"/>
<evidence type="ECO:0000256" key="17">
    <source>
        <dbReference type="SAM" id="Phobius"/>
    </source>
</evidence>
<reference evidence="20" key="1">
    <citation type="submission" date="2021-09" db="EMBL/GenBank/DDBJ databases">
        <authorList>
            <consortium name="Pathogen Informatics"/>
        </authorList>
    </citation>
    <scope>NUCLEOTIDE SEQUENCE</scope>
</reference>
<evidence type="ECO:0000256" key="3">
    <source>
        <dbReference type="ARBA" id="ARBA00007658"/>
    </source>
</evidence>
<feature type="binding site" evidence="13">
    <location>
        <position position="1346"/>
    </location>
    <ligand>
        <name>ATP</name>
        <dbReference type="ChEBI" id="CHEBI:30616"/>
    </ligand>
</feature>
<evidence type="ECO:0000256" key="13">
    <source>
        <dbReference type="PROSITE-ProRule" id="PRU00843"/>
    </source>
</evidence>
<dbReference type="Gene3D" id="3.50.30.30">
    <property type="match status" value="1"/>
</dbReference>
<dbReference type="PROSITE" id="PS51509">
    <property type="entry name" value="PHOSPHAGEN_KINASE_N"/>
    <property type="match status" value="1"/>
</dbReference>
<evidence type="ECO:0000256" key="1">
    <source>
        <dbReference type="ARBA" id="ARBA00004240"/>
    </source>
</evidence>
<dbReference type="InterPro" id="IPR014746">
    <property type="entry name" value="Gln_synth/guanido_kin_cat_dom"/>
</dbReference>
<keyword evidence="11" id="KW-0106">Calcium</keyword>
<feature type="binding site" evidence="13">
    <location>
        <begin position="1425"/>
        <end position="1430"/>
    </location>
    <ligand>
        <name>ATP</name>
        <dbReference type="ChEBI" id="CHEBI:30616"/>
    </ligand>
</feature>
<dbReference type="PROSITE" id="PS00112">
    <property type="entry name" value="PHOSPHAGEN_KINASE"/>
    <property type="match status" value="1"/>
</dbReference>
<keyword evidence="21" id="KW-1185">Reference proteome</keyword>
<dbReference type="InterPro" id="IPR001382">
    <property type="entry name" value="Glyco_hydro_47"/>
</dbReference>
<keyword evidence="5 13" id="KW-0547">Nucleotide-binding</keyword>
<dbReference type="GO" id="GO:0004054">
    <property type="term" value="F:arginine kinase activity"/>
    <property type="evidence" value="ECO:0007669"/>
    <property type="project" value="UniProtKB-ARBA"/>
</dbReference>
<dbReference type="Gene3D" id="3.30.590.10">
    <property type="entry name" value="Glutamine synthetase/guanido kinase, catalytic domain"/>
    <property type="match status" value="1"/>
</dbReference>
<sequence length="1472" mass="167283">MLDGMWRWRSIVDRLMYSVYILHIYIGLLTRDRAYGNEKIDRIALRLQAKEMFMHGYNSYMKYAYPHDELMPLSCKGRQRGVTPPRGDVDDALGNFSLTLVDSLDALVVLGELNEFEKSVERIVKNVRFDSNLVVSVFETNIRMVGGLISGHVMAKLVQSKDENRLEWYKDELLQMAAELADKLLPAFNTSSGIPYSRINLKYGMLDFLRQQHDTCTACGGTMILEFAALSRLTGKSIYEEKARKAMDFLWAQRHRGSDLMGTVLNVHSGDWIRRDAGIGAGIDSYYEYCLKAYILLGDEGYLYRFNKHYDAIMRYVNKGPLFIDVHMHKPTVAARTYMDSLLAFWPGIQVLKGDLKAAIEFHETLYQVIKRHKFLPEAFTHDLQVHWAQHPIRPEFIESTYLLYRATKDEHYLHVAQNILDSMNKFLRVECGFAAVKDIRSMNHEDRMDSFVLSETLKYLYMIFTDSSDLPIDLDNYVLTTEAHFIPLSIGDTDNSEKLPRRLIIDPDEIIDDENAIMTKKFRSACPSTVINEKYDNLPAYAEELRNTVQSVVSELTRNSESSSSCSKRPKRLSAWSFSATNAEHMKQLKQMGIQMQFQVDGHVHLTHSPDSGEVNEFTTETETVPAESDNMLNSVCMLDNAASVKKQTNIYIVHPSHAAVTQLLSIIMLVVLLWLSVMIVAAIVVCVVVCGYRIIAMRRLVANPVNIEKSDASECVVIKSENDDSNNNNNDDDDDEDDDEDGDDNNAVSPEWAVLGSEFIQEMIVIAGSEKYGLGFNDDRIVQVISQPTFGMLHWRAASAQFGQNLNRKAVVAEVQIAVPFRACGPLTNAPRVNGRIAVVQRQDCMFQEKARYVQESGAVGIIIIDNTIGTSIDVLPPFAMSGDQTIKDDIVIPAVFLYNKEGLAFMEHIMHYPNALVRLSDRLSNPSYLFEDFACHGRNKYPPNKLELLEDMDYSEDVIVIDTSLPAVLLNFRFTSISARNNTEDKQKVIEENIEEMQKLYNLATESDTVMFYNVIRQIGCWQLGLNMQPTEAQLRKFFLLIPTVIRVQRIAQKPRKLLGSITTVSCRTWDKLFDCQRIRVAIMMGSFRFQIFTFNISHPVAKCFFLFADRIIMSDVVAKIDESFQKLQEAKDCHSLLKKHLSKAIVDELKGKKTKLGATLLDVIQSGVANLDSGVGVYAPDADSYTLFKPLFDPIIEEYHNGFGSKQKQPETDLGEDKISLLTDLDPEGKYINSTRVRCGRSLQGYPFNPCLTEENYKEMEDKVKRILCGFTDPELKGTYYPLTGMTKDVQKQLIEDHFLFKEGDRFLQAANACRYWPTGRGIFHNENKTFLIWINEEDHLRIISMQRGGNVGQVLGRLIKGLKTIEKSLPFSRDPRLGWLTFCPTNLGTTIRASVHIRLPKISAKSDFKEICDGLKLQIRGIHGEHSESAGGVYDISNKARLGLTEFEAVKQMYDGVKKLIEMEKRA</sequence>
<name>A0A8J2M209_9BILA</name>
<accession>A0A8J2M209</accession>
<dbReference type="GO" id="GO:0005509">
    <property type="term" value="F:calcium ion binding"/>
    <property type="evidence" value="ECO:0007669"/>
    <property type="project" value="InterPro"/>
</dbReference>
<dbReference type="FunFam" id="3.30.590.10:FF:000006">
    <property type="entry name" value="Arginine kinase 1"/>
    <property type="match status" value="1"/>
</dbReference>
<dbReference type="CDD" id="cd07932">
    <property type="entry name" value="arginine_kinase_like"/>
    <property type="match status" value="1"/>
</dbReference>
<dbReference type="Proteomes" id="UP000746747">
    <property type="component" value="Unassembled WGS sequence"/>
</dbReference>
<dbReference type="InterPro" id="IPR012341">
    <property type="entry name" value="6hp_glycosidase-like_sf"/>
</dbReference>
<evidence type="ECO:0000256" key="5">
    <source>
        <dbReference type="ARBA" id="ARBA00022741"/>
    </source>
</evidence>
<evidence type="ECO:0000256" key="6">
    <source>
        <dbReference type="ARBA" id="ARBA00022777"/>
    </source>
</evidence>
<feature type="region of interest" description="Disordered" evidence="16">
    <location>
        <begin position="721"/>
        <end position="749"/>
    </location>
</feature>
<dbReference type="GO" id="GO:0005524">
    <property type="term" value="F:ATP binding"/>
    <property type="evidence" value="ECO:0007669"/>
    <property type="project" value="UniProtKB-UniRule"/>
</dbReference>
<dbReference type="SUPFAM" id="SSF55931">
    <property type="entry name" value="Glutamine synthetase/guanido kinase"/>
    <property type="match status" value="1"/>
</dbReference>
<dbReference type="OrthoDB" id="8118055at2759"/>
<dbReference type="Pfam" id="PF02225">
    <property type="entry name" value="PA"/>
    <property type="match status" value="1"/>
</dbReference>
<evidence type="ECO:0000256" key="12">
    <source>
        <dbReference type="PROSITE-ProRule" id="PRU00842"/>
    </source>
</evidence>
<protein>
    <recommendedName>
        <fullName evidence="15">alpha-1,2-Mannosidase</fullName>
        <ecNumber evidence="15">3.2.1.-</ecNumber>
    </recommendedName>
</protein>
<feature type="active site" description="Proton donor" evidence="10">
    <location>
        <position position="378"/>
    </location>
</feature>
<dbReference type="Pfam" id="PF02807">
    <property type="entry name" value="ATP-gua_PtransN"/>
    <property type="match status" value="1"/>
</dbReference>